<dbReference type="EMBL" id="JBHTJP010000035">
    <property type="protein sequence ID" value="MFD0977951.1"/>
    <property type="molecule type" value="Genomic_DNA"/>
</dbReference>
<accession>A0ABW3IIL5</accession>
<organism evidence="2 3">
    <name type="scientific">Salinimicrobium gaetbulicola</name>
    <dbReference type="NCBI Taxonomy" id="999702"/>
    <lineage>
        <taxon>Bacteria</taxon>
        <taxon>Pseudomonadati</taxon>
        <taxon>Bacteroidota</taxon>
        <taxon>Flavobacteriia</taxon>
        <taxon>Flavobacteriales</taxon>
        <taxon>Flavobacteriaceae</taxon>
        <taxon>Salinimicrobium</taxon>
    </lineage>
</organism>
<proteinExistence type="predicted"/>
<dbReference type="InterPro" id="IPR027417">
    <property type="entry name" value="P-loop_NTPase"/>
</dbReference>
<reference evidence="3" key="1">
    <citation type="journal article" date="2019" name="Int. J. Syst. Evol. Microbiol.">
        <title>The Global Catalogue of Microorganisms (GCM) 10K type strain sequencing project: providing services to taxonomists for standard genome sequencing and annotation.</title>
        <authorList>
            <consortium name="The Broad Institute Genomics Platform"/>
            <consortium name="The Broad Institute Genome Sequencing Center for Infectious Disease"/>
            <person name="Wu L."/>
            <person name="Ma J."/>
        </authorList>
    </citation>
    <scope>NUCLEOTIDE SEQUENCE [LARGE SCALE GENOMIC DNA]</scope>
    <source>
        <strain evidence="3">CCUG 60898</strain>
    </source>
</reference>
<evidence type="ECO:0000313" key="2">
    <source>
        <dbReference type="EMBL" id="MFD0977951.1"/>
    </source>
</evidence>
<comment type="caution">
    <text evidence="2">The sequence shown here is derived from an EMBL/GenBank/DDBJ whole genome shotgun (WGS) entry which is preliminary data.</text>
</comment>
<name>A0ABW3IIL5_9FLAO</name>
<dbReference type="SUPFAM" id="SSF52540">
    <property type="entry name" value="P-loop containing nucleoside triphosphate hydrolases"/>
    <property type="match status" value="1"/>
</dbReference>
<dbReference type="RefSeq" id="WP_380740660.1">
    <property type="nucleotide sequence ID" value="NZ_JBHTJP010000035.1"/>
</dbReference>
<dbReference type="Proteomes" id="UP001597100">
    <property type="component" value="Unassembled WGS sequence"/>
</dbReference>
<protein>
    <submittedName>
        <fullName evidence="2">Sulfotransferase domain-containing protein</fullName>
    </submittedName>
</protein>
<sequence length="257" mass="30510">MRNKIVNFYIDFRAKFIRLRDSIFGDTNYKKFIIISDSRTGSTLVNNMLNFHPKIIAKGEVFRELNSKSSGQVWKELFSNYPKRIKYVGIKLFYHHPLKGDKGVWDLVERDRSIVIIHLVRKNILRSLVSKKIGLKTKQWTENVNSTETIDAENKKIELSPEECESYFEEIKAYQEKTDSMFSKHKLIPLTYEDLAKDRRKVINGLYRALGLDRFERDSELKKQNPEPLEDLILNYQELKNHFYGSKWEIYFNGEQQ</sequence>
<gene>
    <name evidence="2" type="ORF">ACFQ1G_14230</name>
</gene>
<evidence type="ECO:0000313" key="3">
    <source>
        <dbReference type="Proteomes" id="UP001597100"/>
    </source>
</evidence>
<keyword evidence="3" id="KW-1185">Reference proteome</keyword>
<dbReference type="InterPro" id="IPR000863">
    <property type="entry name" value="Sulfotransferase_dom"/>
</dbReference>
<dbReference type="Gene3D" id="3.40.50.300">
    <property type="entry name" value="P-loop containing nucleotide triphosphate hydrolases"/>
    <property type="match status" value="1"/>
</dbReference>
<feature type="domain" description="Sulfotransferase" evidence="1">
    <location>
        <begin position="31"/>
        <end position="213"/>
    </location>
</feature>
<dbReference type="Pfam" id="PF00685">
    <property type="entry name" value="Sulfotransfer_1"/>
    <property type="match status" value="1"/>
</dbReference>
<evidence type="ECO:0000259" key="1">
    <source>
        <dbReference type="Pfam" id="PF00685"/>
    </source>
</evidence>